<accession>A0A066WKD0</accession>
<feature type="region of interest" description="Disordered" evidence="1">
    <location>
        <begin position="30"/>
        <end position="82"/>
    </location>
</feature>
<name>A0A066WKD0_TILAU</name>
<proteinExistence type="predicted"/>
<feature type="compositionally biased region" description="Low complexity" evidence="1">
    <location>
        <begin position="37"/>
        <end position="57"/>
    </location>
</feature>
<dbReference type="Proteomes" id="UP000027361">
    <property type="component" value="Unassembled WGS sequence"/>
</dbReference>
<gene>
    <name evidence="2" type="ORF">K437DRAFT_253682</name>
</gene>
<sequence length="570" mass="59884">MIGRSNSAAAAAVLRSWGSSSKASRRIPSAIAFPKLTSATPSPASSTARRLNSSSSTQQANLGKGQADPALLSQQAAEHVGRQAADELDQFTSQPFSADDKALRLGATQGARGGNRSSSSSSKPYRQAGSSISSRLRSIISGSNKGAPSNGRGASSGRGANVLGATSHSQRSRPSLSSANRSRPVSGTNDDSVASICAGADTGFADALIPPLDRAFLGADETDAVVVEGTKPYRRARQEGKGAQRTYAMGAKQGKRAPPIPEKTQMLLQDEEVKSAKRKKKEQGKEGLSLRAEDSDDALEAAEGVREDVEEGETLPLPPAASARRSVPSSTGRRLIRDRAYVYNPHIASSNAILPQLRTDWHDPLTQAPASTFSPLNGHGHIFGRPPVLPRFPGMGSTLQGDRNFSGTGSTKSLLQPIVVPGHLRHKQAMHLLKVVLTSSTSSGETQSHVGRIGWESQLASPSAGATAADATSTAPALTAAKGAGHDNNNKLVKRIRSERKRAIAENVGGDYSRYVVKPCDSTSLEGASGRQRQAVTTAVIAIDLNDSLAIDAKQFLRDGIAEKLKEMRA</sequence>
<dbReference type="RefSeq" id="XP_013245867.1">
    <property type="nucleotide sequence ID" value="XM_013390413.1"/>
</dbReference>
<dbReference type="AlphaFoldDB" id="A0A066WKD0"/>
<feature type="compositionally biased region" description="Polar residues" evidence="1">
    <location>
        <begin position="179"/>
        <end position="191"/>
    </location>
</feature>
<evidence type="ECO:0000256" key="1">
    <source>
        <dbReference type="SAM" id="MobiDB-lite"/>
    </source>
</evidence>
<dbReference type="HOGENOM" id="CLU_478318_0_0_1"/>
<feature type="compositionally biased region" description="Low complexity" evidence="1">
    <location>
        <begin position="129"/>
        <end position="178"/>
    </location>
</feature>
<feature type="region of interest" description="Disordered" evidence="1">
    <location>
        <begin position="108"/>
        <end position="191"/>
    </location>
</feature>
<dbReference type="InParanoid" id="A0A066WKD0"/>
<keyword evidence="3" id="KW-1185">Reference proteome</keyword>
<feature type="compositionally biased region" description="Low complexity" evidence="1">
    <location>
        <begin position="320"/>
        <end position="330"/>
    </location>
</feature>
<protein>
    <submittedName>
        <fullName evidence="2">Uncharacterized protein</fullName>
    </submittedName>
</protein>
<evidence type="ECO:0000313" key="2">
    <source>
        <dbReference type="EMBL" id="KDN53028.1"/>
    </source>
</evidence>
<organism evidence="2 3">
    <name type="scientific">Tilletiaria anomala (strain ATCC 24038 / CBS 436.72 / UBC 951)</name>
    <dbReference type="NCBI Taxonomy" id="1037660"/>
    <lineage>
        <taxon>Eukaryota</taxon>
        <taxon>Fungi</taxon>
        <taxon>Dikarya</taxon>
        <taxon>Basidiomycota</taxon>
        <taxon>Ustilaginomycotina</taxon>
        <taxon>Exobasidiomycetes</taxon>
        <taxon>Georgefischeriales</taxon>
        <taxon>Tilletiariaceae</taxon>
        <taxon>Tilletiaria</taxon>
    </lineage>
</organism>
<dbReference type="GeneID" id="25263646"/>
<reference evidence="2 3" key="1">
    <citation type="submission" date="2014-05" db="EMBL/GenBank/DDBJ databases">
        <title>Draft genome sequence of a rare smut relative, Tilletiaria anomala UBC 951.</title>
        <authorList>
            <consortium name="DOE Joint Genome Institute"/>
            <person name="Toome M."/>
            <person name="Kuo A."/>
            <person name="Henrissat B."/>
            <person name="Lipzen A."/>
            <person name="Tritt A."/>
            <person name="Yoshinaga Y."/>
            <person name="Zane M."/>
            <person name="Barry K."/>
            <person name="Grigoriev I.V."/>
            <person name="Spatafora J.W."/>
            <person name="Aimea M.C."/>
        </authorList>
    </citation>
    <scope>NUCLEOTIDE SEQUENCE [LARGE SCALE GENOMIC DNA]</scope>
    <source>
        <strain evidence="2 3">UBC 951</strain>
    </source>
</reference>
<dbReference type="EMBL" id="JMSN01000005">
    <property type="protein sequence ID" value="KDN53028.1"/>
    <property type="molecule type" value="Genomic_DNA"/>
</dbReference>
<evidence type="ECO:0000313" key="3">
    <source>
        <dbReference type="Proteomes" id="UP000027361"/>
    </source>
</evidence>
<comment type="caution">
    <text evidence="2">The sequence shown here is derived from an EMBL/GenBank/DDBJ whole genome shotgun (WGS) entry which is preliminary data.</text>
</comment>
<feature type="region of interest" description="Disordered" evidence="1">
    <location>
        <begin position="230"/>
        <end position="331"/>
    </location>
</feature>